<dbReference type="PANTHER" id="PTHR43708">
    <property type="entry name" value="CONSERVED EXPRESSED OXIDOREDUCTASE (EUROFUNG)"/>
    <property type="match status" value="1"/>
</dbReference>
<dbReference type="Gene3D" id="3.30.360.10">
    <property type="entry name" value="Dihydrodipicolinate Reductase, domain 2"/>
    <property type="match status" value="1"/>
</dbReference>
<dbReference type="SUPFAM" id="SSF51735">
    <property type="entry name" value="NAD(P)-binding Rossmann-fold domains"/>
    <property type="match status" value="1"/>
</dbReference>
<comment type="caution">
    <text evidence="5">The sequence shown here is derived from an EMBL/GenBank/DDBJ whole genome shotgun (WGS) entry which is preliminary data.</text>
</comment>
<evidence type="ECO:0000313" key="5">
    <source>
        <dbReference type="EMBL" id="NAS13508.1"/>
    </source>
</evidence>
<dbReference type="InterPro" id="IPR051317">
    <property type="entry name" value="Gfo/Idh/MocA_oxidoreduct"/>
</dbReference>
<dbReference type="Gene3D" id="3.40.50.720">
    <property type="entry name" value="NAD(P)-binding Rossmann-like Domain"/>
    <property type="match status" value="1"/>
</dbReference>
<dbReference type="Proteomes" id="UP000475249">
    <property type="component" value="Unassembled WGS sequence"/>
</dbReference>
<dbReference type="Pfam" id="PF22725">
    <property type="entry name" value="GFO_IDH_MocA_C3"/>
    <property type="match status" value="1"/>
</dbReference>
<dbReference type="InterPro" id="IPR000683">
    <property type="entry name" value="Gfo/Idh/MocA-like_OxRdtase_N"/>
</dbReference>
<protein>
    <submittedName>
        <fullName evidence="5">Gfo/Idh/MocA family oxidoreductase</fullName>
    </submittedName>
</protein>
<evidence type="ECO:0000259" key="4">
    <source>
        <dbReference type="Pfam" id="PF22725"/>
    </source>
</evidence>
<evidence type="ECO:0000256" key="1">
    <source>
        <dbReference type="ARBA" id="ARBA00010928"/>
    </source>
</evidence>
<dbReference type="GO" id="GO:0000166">
    <property type="term" value="F:nucleotide binding"/>
    <property type="evidence" value="ECO:0007669"/>
    <property type="project" value="InterPro"/>
</dbReference>
<name>A0A6L9EG65_9FLAO</name>
<dbReference type="EMBL" id="WXYO01000007">
    <property type="protein sequence ID" value="NAS13508.1"/>
    <property type="molecule type" value="Genomic_DNA"/>
</dbReference>
<dbReference type="AlphaFoldDB" id="A0A6L9EG65"/>
<dbReference type="Pfam" id="PF01408">
    <property type="entry name" value="GFO_IDH_MocA"/>
    <property type="match status" value="1"/>
</dbReference>
<evidence type="ECO:0000259" key="3">
    <source>
        <dbReference type="Pfam" id="PF01408"/>
    </source>
</evidence>
<dbReference type="PANTHER" id="PTHR43708:SF5">
    <property type="entry name" value="CONSERVED EXPRESSED OXIDOREDUCTASE (EUROFUNG)-RELATED"/>
    <property type="match status" value="1"/>
</dbReference>
<comment type="similarity">
    <text evidence="1">Belongs to the Gfo/Idh/MocA family.</text>
</comment>
<feature type="domain" description="Gfo/Idh/MocA-like oxidoreductase N-terminal" evidence="3">
    <location>
        <begin position="27"/>
        <end position="146"/>
    </location>
</feature>
<keyword evidence="6" id="KW-1185">Reference proteome</keyword>
<gene>
    <name evidence="5" type="ORF">GTQ38_15955</name>
</gene>
<reference evidence="5 6" key="1">
    <citation type="submission" date="2020-01" db="EMBL/GenBank/DDBJ databases">
        <title>Bacteria diversity of Porities sp.</title>
        <authorList>
            <person name="Wang G."/>
        </authorList>
    </citation>
    <scope>NUCLEOTIDE SEQUENCE [LARGE SCALE GENOMIC DNA]</scope>
    <source>
        <strain evidence="5 6">R33</strain>
    </source>
</reference>
<dbReference type="InterPro" id="IPR055170">
    <property type="entry name" value="GFO_IDH_MocA-like_dom"/>
</dbReference>
<dbReference type="InterPro" id="IPR036291">
    <property type="entry name" value="NAD(P)-bd_dom_sf"/>
</dbReference>
<dbReference type="SUPFAM" id="SSF55347">
    <property type="entry name" value="Glyceraldehyde-3-phosphate dehydrogenase-like, C-terminal domain"/>
    <property type="match status" value="1"/>
</dbReference>
<dbReference type="GO" id="GO:0016491">
    <property type="term" value="F:oxidoreductase activity"/>
    <property type="evidence" value="ECO:0007669"/>
    <property type="project" value="UniProtKB-KW"/>
</dbReference>
<organism evidence="5 6">
    <name type="scientific">Poritiphilus flavus</name>
    <dbReference type="NCBI Taxonomy" id="2697053"/>
    <lineage>
        <taxon>Bacteria</taxon>
        <taxon>Pseudomonadati</taxon>
        <taxon>Bacteroidota</taxon>
        <taxon>Flavobacteriia</taxon>
        <taxon>Flavobacteriales</taxon>
        <taxon>Flavobacteriaceae</taxon>
        <taxon>Poritiphilus</taxon>
    </lineage>
</organism>
<feature type="domain" description="GFO/IDH/MocA-like oxidoreductase" evidence="4">
    <location>
        <begin position="165"/>
        <end position="285"/>
    </location>
</feature>
<evidence type="ECO:0000313" key="6">
    <source>
        <dbReference type="Proteomes" id="UP000475249"/>
    </source>
</evidence>
<sequence length="371" mass="41810">MLVTFGLWSLQAKDTQTEMNKNATETLRVGVVGLVHTHVHWILGREPQDDIEIVGIVEPNRQLAQQYSDQHGYSMDIVFDTLDEMVKATNPEAVTAFNTIYDHLEVVEYCAPKGIHVMVEKPLAVNLEHAKKMEALAKKYGIALLTNYETSWYGSNYKAYEMVKKEDKIGPLRRMLFHTGHPGPIEIGCNPEFLEWLTDPVLNGGGALTDFGCYGANLATWFLEGAEPLTVSCTTQQLKPDMYPKVEDDATIVLTYPKAQVIIQASWNWSHNRKDMEVYGTNGYVVCKNGTDMEILEDEKKGSYPLTAKALKQGYHDPFALLQKVVKEGYQLTPFDVSSLENNMRVMQILEAAKQASVSGKTIEWKQFFSN</sequence>
<proteinExistence type="inferred from homology"/>
<evidence type="ECO:0000256" key="2">
    <source>
        <dbReference type="ARBA" id="ARBA00023002"/>
    </source>
</evidence>
<accession>A0A6L9EG65</accession>
<keyword evidence="2" id="KW-0560">Oxidoreductase</keyword>